<comment type="caution">
    <text evidence="1">The sequence shown here is derived from an EMBL/GenBank/DDBJ whole genome shotgun (WGS) entry which is preliminary data.</text>
</comment>
<name>A0A811UHB9_CERCA</name>
<evidence type="ECO:0000313" key="1">
    <source>
        <dbReference type="EMBL" id="CAD6998171.1"/>
    </source>
</evidence>
<gene>
    <name evidence="1" type="ORF">CCAP1982_LOCUS6787</name>
</gene>
<evidence type="ECO:0000313" key="2">
    <source>
        <dbReference type="Proteomes" id="UP000606786"/>
    </source>
</evidence>
<proteinExistence type="predicted"/>
<dbReference type="Proteomes" id="UP000606786">
    <property type="component" value="Unassembled WGS sequence"/>
</dbReference>
<dbReference type="AlphaFoldDB" id="A0A811UHB9"/>
<reference evidence="1" key="1">
    <citation type="submission" date="2020-11" db="EMBL/GenBank/DDBJ databases">
        <authorList>
            <person name="Whitehead M."/>
        </authorList>
    </citation>
    <scope>NUCLEOTIDE SEQUENCE</scope>
    <source>
        <strain evidence="1">EGII</strain>
    </source>
</reference>
<dbReference type="EMBL" id="CAJHJT010000012">
    <property type="protein sequence ID" value="CAD6998171.1"/>
    <property type="molecule type" value="Genomic_DNA"/>
</dbReference>
<keyword evidence="2" id="KW-1185">Reference proteome</keyword>
<organism evidence="1 2">
    <name type="scientific">Ceratitis capitata</name>
    <name type="common">Mediterranean fruit fly</name>
    <name type="synonym">Tephritis capitata</name>
    <dbReference type="NCBI Taxonomy" id="7213"/>
    <lineage>
        <taxon>Eukaryota</taxon>
        <taxon>Metazoa</taxon>
        <taxon>Ecdysozoa</taxon>
        <taxon>Arthropoda</taxon>
        <taxon>Hexapoda</taxon>
        <taxon>Insecta</taxon>
        <taxon>Pterygota</taxon>
        <taxon>Neoptera</taxon>
        <taxon>Endopterygota</taxon>
        <taxon>Diptera</taxon>
        <taxon>Brachycera</taxon>
        <taxon>Muscomorpha</taxon>
        <taxon>Tephritoidea</taxon>
        <taxon>Tephritidae</taxon>
        <taxon>Ceratitis</taxon>
        <taxon>Ceratitis</taxon>
    </lineage>
</organism>
<sequence length="84" mass="9275">MNSFVAVVDAESRFRYFSDSASEQQKTVFGVISAAGCSTFYASKTGSIKNTRSDDSRHCLQLALEQSAVHFHMVKGFPMHSAHQ</sequence>
<accession>A0A811UHB9</accession>
<protein>
    <submittedName>
        <fullName evidence="1">(Mediterranean fruit fly) hypothetical protein</fullName>
    </submittedName>
</protein>